<dbReference type="AlphaFoldDB" id="A0A1F6GV65"/>
<dbReference type="InterPro" id="IPR008969">
    <property type="entry name" value="CarboxyPept-like_regulatory"/>
</dbReference>
<evidence type="ECO:0008006" key="3">
    <source>
        <dbReference type="Google" id="ProtNLM"/>
    </source>
</evidence>
<protein>
    <recommendedName>
        <fullName evidence="3">SbsA Ig-like domain-containing protein</fullName>
    </recommendedName>
</protein>
<accession>A0A1F6GV65</accession>
<dbReference type="Gene3D" id="2.60.120.380">
    <property type="match status" value="1"/>
</dbReference>
<organism evidence="1 2">
    <name type="scientific">Candidatus Lambdaproteobacteria bacterium RIFOXYD2_FULL_56_26</name>
    <dbReference type="NCBI Taxonomy" id="1817773"/>
    <lineage>
        <taxon>Bacteria</taxon>
        <taxon>Pseudomonadati</taxon>
        <taxon>Pseudomonadota</taxon>
        <taxon>Candidatus Lambdaproteobacteria</taxon>
    </lineage>
</organism>
<dbReference type="SUPFAM" id="SSF49464">
    <property type="entry name" value="Carboxypeptidase regulatory domain-like"/>
    <property type="match status" value="1"/>
</dbReference>
<dbReference type="Proteomes" id="UP000177583">
    <property type="component" value="Unassembled WGS sequence"/>
</dbReference>
<evidence type="ECO:0000313" key="2">
    <source>
        <dbReference type="Proteomes" id="UP000177583"/>
    </source>
</evidence>
<dbReference type="Gene3D" id="2.60.40.1120">
    <property type="entry name" value="Carboxypeptidase-like, regulatory domain"/>
    <property type="match status" value="1"/>
</dbReference>
<evidence type="ECO:0000313" key="1">
    <source>
        <dbReference type="EMBL" id="OGH01929.1"/>
    </source>
</evidence>
<gene>
    <name evidence="1" type="ORF">A2557_04980</name>
</gene>
<proteinExistence type="predicted"/>
<dbReference type="EMBL" id="MFNF01000027">
    <property type="protein sequence ID" value="OGH01929.1"/>
    <property type="molecule type" value="Genomic_DNA"/>
</dbReference>
<comment type="caution">
    <text evidence="1">The sequence shown here is derived from an EMBL/GenBank/DDBJ whole genome shotgun (WGS) entry which is preliminary data.</text>
</comment>
<sequence length="473" mass="49564">MKKKSLIQELKPLCLGLGILLALNGCKVENGNREPVSRSVTLQLSDANGAKRSQTESAGVASAYVMAIKATDSPFTGGLPATFYDRAVLDASSDTVTLNLPLETPLLLVELGFPGQLNLKEMLATNPITTANSGEVTLGADQAELSVTLARLPVPKITGHSHQSSGSSTTSPISLYFNTPVGTEAVPFLTADGACSGWVQLSADSFVTCLALSSVQRSEETSFLLVQPKAELSRGVTYSLKVTPGLAAENGNRMLEEYSTTFTLPEYSISGFVKDATNNHAIEAATVTVGNKTTSTDSTGFFTLPVGNGQQTLSVAKTGYDGFTQTYTLSGADLSVGTIGLSPALAAGQYRFVLSWGATPSDLDFHLLLPDKTTVYYGNRTSNGSNLNVDVTGGFGPETITITSQVSGTYKLVVHNFSGTGSFLGASVKVYDSTGLKGTYSAGDSTQRYWHVLNLSGSTLTSVMSYQASPAAP</sequence>
<reference evidence="1 2" key="1">
    <citation type="journal article" date="2016" name="Nat. Commun.">
        <title>Thousands of microbial genomes shed light on interconnected biogeochemical processes in an aquifer system.</title>
        <authorList>
            <person name="Anantharaman K."/>
            <person name="Brown C.T."/>
            <person name="Hug L.A."/>
            <person name="Sharon I."/>
            <person name="Castelle C.J."/>
            <person name="Probst A.J."/>
            <person name="Thomas B.C."/>
            <person name="Singh A."/>
            <person name="Wilkins M.J."/>
            <person name="Karaoz U."/>
            <person name="Brodie E.L."/>
            <person name="Williams K.H."/>
            <person name="Hubbard S.S."/>
            <person name="Banfield J.F."/>
        </authorList>
    </citation>
    <scope>NUCLEOTIDE SEQUENCE [LARGE SCALE GENOMIC DNA]</scope>
</reference>
<name>A0A1F6GV65_9PROT</name>